<dbReference type="CDD" id="cd17319">
    <property type="entry name" value="MFS_ExuT_GudP_like"/>
    <property type="match status" value="1"/>
</dbReference>
<reference evidence="10" key="1">
    <citation type="journal article" date="2019" name="Int. J. Syst. Evol. Microbiol.">
        <title>The Global Catalogue of Microorganisms (GCM) 10K type strain sequencing project: providing services to taxonomists for standard genome sequencing and annotation.</title>
        <authorList>
            <consortium name="The Broad Institute Genomics Platform"/>
            <consortium name="The Broad Institute Genome Sequencing Center for Infectious Disease"/>
            <person name="Wu L."/>
            <person name="Ma J."/>
        </authorList>
    </citation>
    <scope>NUCLEOTIDE SEQUENCE [LARGE SCALE GENOMIC DNA]</scope>
    <source>
        <strain evidence="10">NBRC 108728</strain>
    </source>
</reference>
<feature type="transmembrane region" description="Helical" evidence="7">
    <location>
        <begin position="299"/>
        <end position="318"/>
    </location>
</feature>
<keyword evidence="3 7" id="KW-0812">Transmembrane</keyword>
<keyword evidence="5 7" id="KW-0472">Membrane</keyword>
<organism evidence="9 10">
    <name type="scientific">Frondihabitans sucicola</name>
    <dbReference type="NCBI Taxonomy" id="1268041"/>
    <lineage>
        <taxon>Bacteria</taxon>
        <taxon>Bacillati</taxon>
        <taxon>Actinomycetota</taxon>
        <taxon>Actinomycetes</taxon>
        <taxon>Micrococcales</taxon>
        <taxon>Microbacteriaceae</taxon>
        <taxon>Frondihabitans</taxon>
    </lineage>
</organism>
<dbReference type="SUPFAM" id="SSF103473">
    <property type="entry name" value="MFS general substrate transporter"/>
    <property type="match status" value="1"/>
</dbReference>
<feature type="region of interest" description="Disordered" evidence="6">
    <location>
        <begin position="424"/>
        <end position="444"/>
    </location>
</feature>
<dbReference type="PANTHER" id="PTHR43791">
    <property type="entry name" value="PERMEASE-RELATED"/>
    <property type="match status" value="1"/>
</dbReference>
<dbReference type="InterPro" id="IPR036259">
    <property type="entry name" value="MFS_trans_sf"/>
</dbReference>
<evidence type="ECO:0000313" key="9">
    <source>
        <dbReference type="EMBL" id="BDZ47901.1"/>
    </source>
</evidence>
<comment type="subcellular location">
    <subcellularLocation>
        <location evidence="1">Cell membrane</location>
        <topology evidence="1">Multi-pass membrane protein</topology>
    </subcellularLocation>
</comment>
<feature type="transmembrane region" description="Helical" evidence="7">
    <location>
        <begin position="356"/>
        <end position="380"/>
    </location>
</feature>
<proteinExistence type="predicted"/>
<dbReference type="Proteomes" id="UP001321486">
    <property type="component" value="Chromosome"/>
</dbReference>
<evidence type="ECO:0000256" key="3">
    <source>
        <dbReference type="ARBA" id="ARBA00022692"/>
    </source>
</evidence>
<feature type="transmembrane region" description="Helical" evidence="7">
    <location>
        <begin position="42"/>
        <end position="63"/>
    </location>
</feature>
<feature type="transmembrane region" description="Helical" evidence="7">
    <location>
        <begin position="324"/>
        <end position="344"/>
    </location>
</feature>
<name>A0ABM8GHT0_9MICO</name>
<feature type="domain" description="Major facilitator superfamily (MFS) profile" evidence="8">
    <location>
        <begin position="13"/>
        <end position="412"/>
    </location>
</feature>
<feature type="transmembrane region" description="Helical" evidence="7">
    <location>
        <begin position="137"/>
        <end position="159"/>
    </location>
</feature>
<evidence type="ECO:0000256" key="1">
    <source>
        <dbReference type="ARBA" id="ARBA00004651"/>
    </source>
</evidence>
<feature type="transmembrane region" description="Helical" evidence="7">
    <location>
        <begin position="104"/>
        <end position="125"/>
    </location>
</feature>
<keyword evidence="2" id="KW-0813">Transport</keyword>
<evidence type="ECO:0000256" key="2">
    <source>
        <dbReference type="ARBA" id="ARBA00022448"/>
    </source>
</evidence>
<keyword evidence="10" id="KW-1185">Reference proteome</keyword>
<dbReference type="PANTHER" id="PTHR43791:SF36">
    <property type="entry name" value="TRANSPORTER, PUTATIVE (AFU_ORTHOLOGUE AFUA_6G08340)-RELATED"/>
    <property type="match status" value="1"/>
</dbReference>
<dbReference type="PROSITE" id="PS50850">
    <property type="entry name" value="MFS"/>
    <property type="match status" value="1"/>
</dbReference>
<dbReference type="Gene3D" id="1.20.1250.20">
    <property type="entry name" value="MFS general substrate transporter like domains"/>
    <property type="match status" value="2"/>
</dbReference>
<evidence type="ECO:0000259" key="8">
    <source>
        <dbReference type="PROSITE" id="PS50850"/>
    </source>
</evidence>
<feature type="transmembrane region" description="Helical" evidence="7">
    <location>
        <begin position="386"/>
        <end position="406"/>
    </location>
</feature>
<feature type="transmembrane region" description="Helical" evidence="7">
    <location>
        <begin position="79"/>
        <end position="98"/>
    </location>
</feature>
<dbReference type="RefSeq" id="WP_286344972.1">
    <property type="nucleotide sequence ID" value="NZ_AP027732.1"/>
</dbReference>
<protein>
    <submittedName>
        <fullName evidence="9">MFS transporter</fullName>
    </submittedName>
</protein>
<dbReference type="Pfam" id="PF07690">
    <property type="entry name" value="MFS_1"/>
    <property type="match status" value="1"/>
</dbReference>
<feature type="transmembrane region" description="Helical" evidence="7">
    <location>
        <begin position="165"/>
        <end position="184"/>
    </location>
</feature>
<evidence type="ECO:0000256" key="4">
    <source>
        <dbReference type="ARBA" id="ARBA00022989"/>
    </source>
</evidence>
<feature type="transmembrane region" description="Helical" evidence="7">
    <location>
        <begin position="233"/>
        <end position="253"/>
    </location>
</feature>
<evidence type="ECO:0000256" key="6">
    <source>
        <dbReference type="SAM" id="MobiDB-lite"/>
    </source>
</evidence>
<evidence type="ECO:0000256" key="7">
    <source>
        <dbReference type="SAM" id="Phobius"/>
    </source>
</evidence>
<dbReference type="EMBL" id="AP027732">
    <property type="protein sequence ID" value="BDZ47901.1"/>
    <property type="molecule type" value="Genomic_DNA"/>
</dbReference>
<dbReference type="InterPro" id="IPR011701">
    <property type="entry name" value="MFS"/>
</dbReference>
<evidence type="ECO:0000313" key="10">
    <source>
        <dbReference type="Proteomes" id="UP001321486"/>
    </source>
</evidence>
<dbReference type="InterPro" id="IPR020846">
    <property type="entry name" value="MFS_dom"/>
</dbReference>
<sequence length="444" mass="47687">MRNEAVSIATRRLLPLLGICYFINIVDRSNISIAALRMNPDIGLSTAAYGLGAGVFFISYFLFELPSNLFLNRFGARRWIFRIMLSWGIVSLLMAFVWNDWSFYAVRFLLGAAEAGFFPGVIFYFGQWFDRRSLTRVVGLFYAVIPIASALAAPISTLLLTVAGWRWLFVFEGVPAIVLAFVVLRRLPDGIEQAKWLSPDQKTDLRAGIAADGAVETHGRSGVVTALRDPQTILLAVQYFMLTLGQFAVSLWLPQVIGSFGVGTVGSGLLSAVPFALAAILIPLWALHSSRTDERYWHAILPIVAAAVVFTIGAFLPANPTLSITFLSIGVALSLMAASAYWSIPRILAIGAAAAASTAIANSLGNLAGFFGPTIAGFLVQATGSFHLVLALLGVPLVIAAVLSAITGRMGERERTARAAGVLQGVEPGPVPPEDSLTTRSNRK</sequence>
<feature type="transmembrane region" description="Helical" evidence="7">
    <location>
        <begin position="12"/>
        <end position="36"/>
    </location>
</feature>
<evidence type="ECO:0000256" key="5">
    <source>
        <dbReference type="ARBA" id="ARBA00023136"/>
    </source>
</evidence>
<gene>
    <name evidence="9" type="ORF">GCM10025867_01420</name>
</gene>
<feature type="transmembrane region" description="Helical" evidence="7">
    <location>
        <begin position="265"/>
        <end position="287"/>
    </location>
</feature>
<keyword evidence="4 7" id="KW-1133">Transmembrane helix</keyword>
<accession>A0ABM8GHT0</accession>